<dbReference type="EMBL" id="LR881469">
    <property type="protein sequence ID" value="CAD5327437.1"/>
    <property type="molecule type" value="Genomic_DNA"/>
</dbReference>
<evidence type="ECO:0000259" key="1">
    <source>
        <dbReference type="PROSITE" id="PS50144"/>
    </source>
</evidence>
<dbReference type="InterPro" id="IPR002083">
    <property type="entry name" value="MATH/TRAF_dom"/>
</dbReference>
<dbReference type="Gene3D" id="2.60.210.10">
    <property type="entry name" value="Apoptosis, Tumor Necrosis Factor Receptor Associated Protein 2, Chain A"/>
    <property type="match status" value="1"/>
</dbReference>
<dbReference type="Proteomes" id="UP000516314">
    <property type="component" value="Chromosome 4"/>
</dbReference>
<gene>
    <name evidence="2" type="ORF">AT9943_LOCUS15137</name>
</gene>
<proteinExistence type="predicted"/>
<dbReference type="Pfam" id="PF22486">
    <property type="entry name" value="MATH_2"/>
    <property type="match status" value="1"/>
</dbReference>
<reference evidence="2 3" key="1">
    <citation type="submission" date="2020-09" db="EMBL/GenBank/DDBJ databases">
        <authorList>
            <person name="Ashkenazy H."/>
        </authorList>
    </citation>
    <scope>NUCLEOTIDE SEQUENCE [LARGE SCALE GENOMIC DNA]</scope>
    <source>
        <strain evidence="3">cv. Cdm-0</strain>
    </source>
</reference>
<sequence length="87" mass="9994">MEYLPNAVASTTYAKLKLQLMNQKNTNHIEKRVFHFFSREKEDGYGTSELISVEDLNDESKGYLVEDTIVLETTLLCVTETKFVDSI</sequence>
<organism evidence="2 3">
    <name type="scientific">Arabidopsis thaliana</name>
    <name type="common">Mouse-ear cress</name>
    <dbReference type="NCBI Taxonomy" id="3702"/>
    <lineage>
        <taxon>Eukaryota</taxon>
        <taxon>Viridiplantae</taxon>
        <taxon>Streptophyta</taxon>
        <taxon>Embryophyta</taxon>
        <taxon>Tracheophyta</taxon>
        <taxon>Spermatophyta</taxon>
        <taxon>Magnoliopsida</taxon>
        <taxon>eudicotyledons</taxon>
        <taxon>Gunneridae</taxon>
        <taxon>Pentapetalae</taxon>
        <taxon>rosids</taxon>
        <taxon>malvids</taxon>
        <taxon>Brassicales</taxon>
        <taxon>Brassicaceae</taxon>
        <taxon>Camelineae</taxon>
        <taxon>Arabidopsis</taxon>
    </lineage>
</organism>
<accession>A0A7G2EVX5</accession>
<evidence type="ECO:0000313" key="2">
    <source>
        <dbReference type="EMBL" id="CAD5327437.1"/>
    </source>
</evidence>
<dbReference type="InterPro" id="IPR008974">
    <property type="entry name" value="TRAF-like"/>
</dbReference>
<dbReference type="CDD" id="cd00121">
    <property type="entry name" value="MATH"/>
    <property type="match status" value="1"/>
</dbReference>
<protein>
    <submittedName>
        <fullName evidence="2">(thale cress) hypothetical protein</fullName>
    </submittedName>
</protein>
<dbReference type="PROSITE" id="PS50144">
    <property type="entry name" value="MATH"/>
    <property type="match status" value="1"/>
</dbReference>
<name>A0A7G2EVX5_ARATH</name>
<evidence type="ECO:0000313" key="3">
    <source>
        <dbReference type="Proteomes" id="UP000516314"/>
    </source>
</evidence>
<dbReference type="SUPFAM" id="SSF49599">
    <property type="entry name" value="TRAF domain-like"/>
    <property type="match status" value="1"/>
</dbReference>
<feature type="domain" description="MATH" evidence="1">
    <location>
        <begin position="1"/>
        <end position="75"/>
    </location>
</feature>
<dbReference type="AlphaFoldDB" id="A0A7G2EVX5"/>